<feature type="compositionally biased region" description="Basic and acidic residues" evidence="1">
    <location>
        <begin position="317"/>
        <end position="327"/>
    </location>
</feature>
<feature type="compositionally biased region" description="Polar residues" evidence="1">
    <location>
        <begin position="13"/>
        <end position="33"/>
    </location>
</feature>
<dbReference type="InterPro" id="IPR036420">
    <property type="entry name" value="BRCT_dom_sf"/>
</dbReference>
<feature type="compositionally biased region" description="Polar residues" evidence="1">
    <location>
        <begin position="66"/>
        <end position="76"/>
    </location>
</feature>
<dbReference type="PROSITE" id="PS50172">
    <property type="entry name" value="BRCT"/>
    <property type="match status" value="1"/>
</dbReference>
<dbReference type="AlphaFoldDB" id="A0A6G1KG80"/>
<name>A0A6G1KG80_9PLEO</name>
<feature type="region of interest" description="Disordered" evidence="1">
    <location>
        <begin position="299"/>
        <end position="327"/>
    </location>
</feature>
<organism evidence="3 4">
    <name type="scientific">Pleomassaria siparia CBS 279.74</name>
    <dbReference type="NCBI Taxonomy" id="1314801"/>
    <lineage>
        <taxon>Eukaryota</taxon>
        <taxon>Fungi</taxon>
        <taxon>Dikarya</taxon>
        <taxon>Ascomycota</taxon>
        <taxon>Pezizomycotina</taxon>
        <taxon>Dothideomycetes</taxon>
        <taxon>Pleosporomycetidae</taxon>
        <taxon>Pleosporales</taxon>
        <taxon>Pleomassariaceae</taxon>
        <taxon>Pleomassaria</taxon>
    </lineage>
</organism>
<keyword evidence="4" id="KW-1185">Reference proteome</keyword>
<feature type="compositionally biased region" description="Basic and acidic residues" evidence="1">
    <location>
        <begin position="1"/>
        <end position="11"/>
    </location>
</feature>
<accession>A0A6G1KG80</accession>
<evidence type="ECO:0000259" key="2">
    <source>
        <dbReference type="PROSITE" id="PS50172"/>
    </source>
</evidence>
<feature type="domain" description="BRCT" evidence="2">
    <location>
        <begin position="185"/>
        <end position="290"/>
    </location>
</feature>
<gene>
    <name evidence="3" type="ORF">K504DRAFT_375296</name>
</gene>
<feature type="region of interest" description="Disordered" evidence="1">
    <location>
        <begin position="51"/>
        <end position="129"/>
    </location>
</feature>
<dbReference type="Pfam" id="PF00533">
    <property type="entry name" value="BRCT"/>
    <property type="match status" value="1"/>
</dbReference>
<dbReference type="Gene3D" id="3.40.50.10190">
    <property type="entry name" value="BRCT domain"/>
    <property type="match status" value="1"/>
</dbReference>
<feature type="compositionally biased region" description="Low complexity" evidence="1">
    <location>
        <begin position="307"/>
        <end position="316"/>
    </location>
</feature>
<sequence>MKTKSVAEERLYAQSSQSRHIAATATSPSPITKSSAAAPVSAVRSTFFDPWNSSSTGHQRAENRMGGSTSWRQSRNAKLGEQFRGGLSGGAKRVADSVGAGSEGFGKDGRKPNGGWGKGAAGLRTGGQKSLDEVWGASKGVKGEAGKPMRMEKLHLEMGSIDDMDRGDCKFLVQTSSGQTPMHKQHKQMFEGLCFYINGSTAPLVSDFKLKQLLAERGGKISIGLGRRTVTHVILGTASAHGGVGGGLAATKMQKEIAKIGGKGVKFVDVEWVLASIRHNARQSESRFSSLKLAPKNQSSVYRMLRRTSSSTSSGKSGEEGRASNSG</sequence>
<reference evidence="3" key="1">
    <citation type="journal article" date="2020" name="Stud. Mycol.">
        <title>101 Dothideomycetes genomes: a test case for predicting lifestyles and emergence of pathogens.</title>
        <authorList>
            <person name="Haridas S."/>
            <person name="Albert R."/>
            <person name="Binder M."/>
            <person name="Bloem J."/>
            <person name="Labutti K."/>
            <person name="Salamov A."/>
            <person name="Andreopoulos B."/>
            <person name="Baker S."/>
            <person name="Barry K."/>
            <person name="Bills G."/>
            <person name="Bluhm B."/>
            <person name="Cannon C."/>
            <person name="Castanera R."/>
            <person name="Culley D."/>
            <person name="Daum C."/>
            <person name="Ezra D."/>
            <person name="Gonzalez J."/>
            <person name="Henrissat B."/>
            <person name="Kuo A."/>
            <person name="Liang C."/>
            <person name="Lipzen A."/>
            <person name="Lutzoni F."/>
            <person name="Magnuson J."/>
            <person name="Mondo S."/>
            <person name="Nolan M."/>
            <person name="Ohm R."/>
            <person name="Pangilinan J."/>
            <person name="Park H.-J."/>
            <person name="Ramirez L."/>
            <person name="Alfaro M."/>
            <person name="Sun H."/>
            <person name="Tritt A."/>
            <person name="Yoshinaga Y."/>
            <person name="Zwiers L.-H."/>
            <person name="Turgeon B."/>
            <person name="Goodwin S."/>
            <person name="Spatafora J."/>
            <person name="Crous P."/>
            <person name="Grigoriev I."/>
        </authorList>
    </citation>
    <scope>NUCLEOTIDE SEQUENCE</scope>
    <source>
        <strain evidence="3">CBS 279.74</strain>
    </source>
</reference>
<dbReference type="EMBL" id="MU005767">
    <property type="protein sequence ID" value="KAF2711482.1"/>
    <property type="molecule type" value="Genomic_DNA"/>
</dbReference>
<feature type="region of interest" description="Disordered" evidence="1">
    <location>
        <begin position="1"/>
        <end position="37"/>
    </location>
</feature>
<proteinExistence type="predicted"/>
<dbReference type="OrthoDB" id="427711at2759"/>
<dbReference type="Proteomes" id="UP000799428">
    <property type="component" value="Unassembled WGS sequence"/>
</dbReference>
<dbReference type="InterPro" id="IPR001357">
    <property type="entry name" value="BRCT_dom"/>
</dbReference>
<dbReference type="SUPFAM" id="SSF52113">
    <property type="entry name" value="BRCT domain"/>
    <property type="match status" value="1"/>
</dbReference>
<protein>
    <recommendedName>
        <fullName evidence="2">BRCT domain-containing protein</fullName>
    </recommendedName>
</protein>
<evidence type="ECO:0000256" key="1">
    <source>
        <dbReference type="SAM" id="MobiDB-lite"/>
    </source>
</evidence>
<evidence type="ECO:0000313" key="4">
    <source>
        <dbReference type="Proteomes" id="UP000799428"/>
    </source>
</evidence>
<evidence type="ECO:0000313" key="3">
    <source>
        <dbReference type="EMBL" id="KAF2711482.1"/>
    </source>
</evidence>